<feature type="signal peptide" evidence="1">
    <location>
        <begin position="1"/>
        <end position="18"/>
    </location>
</feature>
<gene>
    <name evidence="2" type="ordered locus">Oweho_3045</name>
</gene>
<feature type="chain" id="PRO_5003514572" description="Peptidase C39-like domain-containing protein" evidence="1">
    <location>
        <begin position="19"/>
        <end position="196"/>
    </location>
</feature>
<accession>G8R2I8</accession>
<organism evidence="2 3">
    <name type="scientific">Owenweeksia hongkongensis (strain DSM 17368 / CIP 108786 / JCM 12287 / NRRL B-23963 / UST20020801)</name>
    <dbReference type="NCBI Taxonomy" id="926562"/>
    <lineage>
        <taxon>Bacteria</taxon>
        <taxon>Pseudomonadati</taxon>
        <taxon>Bacteroidota</taxon>
        <taxon>Flavobacteriia</taxon>
        <taxon>Flavobacteriales</taxon>
        <taxon>Owenweeksiaceae</taxon>
        <taxon>Owenweeksia</taxon>
    </lineage>
</organism>
<dbReference type="RefSeq" id="WP_014203347.1">
    <property type="nucleotide sequence ID" value="NC_016599.1"/>
</dbReference>
<evidence type="ECO:0000256" key="1">
    <source>
        <dbReference type="SAM" id="SignalP"/>
    </source>
</evidence>
<dbReference type="HOGENOM" id="CLU_1389022_0_0_10"/>
<dbReference type="PROSITE" id="PS51257">
    <property type="entry name" value="PROKAR_LIPOPROTEIN"/>
    <property type="match status" value="1"/>
</dbReference>
<proteinExistence type="predicted"/>
<dbReference type="InterPro" id="IPR022118">
    <property type="entry name" value="Peptidase_C70_AvrRpt2"/>
</dbReference>
<dbReference type="STRING" id="926562.Oweho_3045"/>
<evidence type="ECO:0000313" key="2">
    <source>
        <dbReference type="EMBL" id="AEV34000.1"/>
    </source>
</evidence>
<dbReference type="Proteomes" id="UP000005631">
    <property type="component" value="Chromosome"/>
</dbReference>
<keyword evidence="1" id="KW-0732">Signal</keyword>
<dbReference type="OrthoDB" id="5148996at2"/>
<dbReference type="Pfam" id="PF12385">
    <property type="entry name" value="Peptidase_C70"/>
    <property type="match status" value="1"/>
</dbReference>
<evidence type="ECO:0000313" key="3">
    <source>
        <dbReference type="Proteomes" id="UP000005631"/>
    </source>
</evidence>
<protein>
    <recommendedName>
        <fullName evidence="4">Peptidase C39-like domain-containing protein</fullName>
    </recommendedName>
</protein>
<dbReference type="EMBL" id="CP003156">
    <property type="protein sequence ID" value="AEV34000.1"/>
    <property type="molecule type" value="Genomic_DNA"/>
</dbReference>
<sequence length="196" mass="21852">MKKLVIFLTMFIGSMALSSCCTPEVVGSVPNTLRDQETNNWCWAATTQMLAEHFDISVKQCDLANHRFGETDCCDPANEGSSCPKNSDCNRPGWLELDFAGLTFSETTTALSWDNLKKQIYCKKKPMGYAYGTPGVVGHVLVVKGYITVAGTDYVILNDPWSPCVGEERLITYSHYMDPAGSSTHWRTWYDLAKKP</sequence>
<keyword evidence="3" id="KW-1185">Reference proteome</keyword>
<dbReference type="AlphaFoldDB" id="G8R2I8"/>
<reference evidence="2 3" key="1">
    <citation type="journal article" date="2012" name="Stand. Genomic Sci.">
        <title>Genome sequence of the orange-pigmented seawater bacterium Owenweeksia hongkongensis type strain (UST20020801(T)).</title>
        <authorList>
            <person name="Riedel T."/>
            <person name="Held B."/>
            <person name="Nolan M."/>
            <person name="Lucas S."/>
            <person name="Lapidus A."/>
            <person name="Tice H."/>
            <person name="Del Rio T.G."/>
            <person name="Cheng J.F."/>
            <person name="Han C."/>
            <person name="Tapia R."/>
            <person name="Goodwin L.A."/>
            <person name="Pitluck S."/>
            <person name="Liolios K."/>
            <person name="Mavromatis K."/>
            <person name="Pagani I."/>
            <person name="Ivanova N."/>
            <person name="Mikhailova N."/>
            <person name="Pati A."/>
            <person name="Chen A."/>
            <person name="Palaniappan K."/>
            <person name="Rohde M."/>
            <person name="Tindall B.J."/>
            <person name="Detter J.C."/>
            <person name="Goker M."/>
            <person name="Woyke T."/>
            <person name="Bristow J."/>
            <person name="Eisen J.A."/>
            <person name="Markowitz V."/>
            <person name="Hugenholtz P."/>
            <person name="Klenk H.P."/>
            <person name="Kyrpides N.C."/>
        </authorList>
    </citation>
    <scope>NUCLEOTIDE SEQUENCE</scope>
    <source>
        <strain evidence="3">DSM 17368 / JCM 12287 / NRRL B-23963</strain>
    </source>
</reference>
<dbReference type="KEGG" id="oho:Oweho_3045"/>
<dbReference type="PATRIC" id="fig|926562.3.peg.3063"/>
<evidence type="ECO:0008006" key="4">
    <source>
        <dbReference type="Google" id="ProtNLM"/>
    </source>
</evidence>
<name>G8R2I8_OWEHD</name>
<dbReference type="eggNOG" id="ENOG5032XNB">
    <property type="taxonomic scope" value="Bacteria"/>
</dbReference>